<evidence type="ECO:0000313" key="1">
    <source>
        <dbReference type="EMBL" id="GAA4263897.1"/>
    </source>
</evidence>
<protein>
    <submittedName>
        <fullName evidence="1">Uncharacterized protein</fullName>
    </submittedName>
</protein>
<keyword evidence="2" id="KW-1185">Reference proteome</keyword>
<sequence>MVEKVASATALSKHEPTRPIDWRTFQRAHARAKSAEQYSLPLSLWKITPATSPPRVTAAMFNAATTKAASWWAPMA</sequence>
<comment type="caution">
    <text evidence="1">The sequence shown here is derived from an EMBL/GenBank/DDBJ whole genome shotgun (WGS) entry which is preliminary data.</text>
</comment>
<name>A0ABP8DV81_9ACTN</name>
<proteinExistence type="predicted"/>
<gene>
    <name evidence="1" type="ORF">GCM10022255_112600</name>
</gene>
<accession>A0ABP8DV81</accession>
<evidence type="ECO:0000313" key="2">
    <source>
        <dbReference type="Proteomes" id="UP001500620"/>
    </source>
</evidence>
<organism evidence="1 2">
    <name type="scientific">Dactylosporangium darangshiense</name>
    <dbReference type="NCBI Taxonomy" id="579108"/>
    <lineage>
        <taxon>Bacteria</taxon>
        <taxon>Bacillati</taxon>
        <taxon>Actinomycetota</taxon>
        <taxon>Actinomycetes</taxon>
        <taxon>Micromonosporales</taxon>
        <taxon>Micromonosporaceae</taxon>
        <taxon>Dactylosporangium</taxon>
    </lineage>
</organism>
<dbReference type="Proteomes" id="UP001500620">
    <property type="component" value="Unassembled WGS sequence"/>
</dbReference>
<dbReference type="EMBL" id="BAABAT010000084">
    <property type="protein sequence ID" value="GAA4263897.1"/>
    <property type="molecule type" value="Genomic_DNA"/>
</dbReference>
<reference evidence="2" key="1">
    <citation type="journal article" date="2019" name="Int. J. Syst. Evol. Microbiol.">
        <title>The Global Catalogue of Microorganisms (GCM) 10K type strain sequencing project: providing services to taxonomists for standard genome sequencing and annotation.</title>
        <authorList>
            <consortium name="The Broad Institute Genomics Platform"/>
            <consortium name="The Broad Institute Genome Sequencing Center for Infectious Disease"/>
            <person name="Wu L."/>
            <person name="Ma J."/>
        </authorList>
    </citation>
    <scope>NUCLEOTIDE SEQUENCE [LARGE SCALE GENOMIC DNA]</scope>
    <source>
        <strain evidence="2">JCM 17441</strain>
    </source>
</reference>